<dbReference type="RefSeq" id="WP_279996617.1">
    <property type="nucleotide sequence ID" value="NZ_JAOCDZ010000018.1"/>
</dbReference>
<dbReference type="Proteomes" id="UP001161094">
    <property type="component" value="Unassembled WGS sequence"/>
</dbReference>
<sequence>MSQSKLVHNAVKGLFTQALPGLVQQASSDPHLMDDAIELALMQLGYVDMVSVFTYATAYVMTEVEPSDVYHRIAAEYRDEDAMRVLDLHVNLLRFGDALSFQGRLVHVQGDWEAVEGIPLQPHLGVWLNRAKNLLLSYSEGRLQLLLAPLSPYLDLVVDTYKSHLVAQAETLQ</sequence>
<proteinExistence type="predicted"/>
<comment type="caution">
    <text evidence="1">The sequence shown here is derived from an EMBL/GenBank/DDBJ whole genome shotgun (WGS) entry which is preliminary data.</text>
</comment>
<evidence type="ECO:0000313" key="2">
    <source>
        <dbReference type="Proteomes" id="UP001161094"/>
    </source>
</evidence>
<organism evidence="1 2">
    <name type="scientific">Achromobacter spanius</name>
    <dbReference type="NCBI Taxonomy" id="217203"/>
    <lineage>
        <taxon>Bacteria</taxon>
        <taxon>Pseudomonadati</taxon>
        <taxon>Pseudomonadota</taxon>
        <taxon>Betaproteobacteria</taxon>
        <taxon>Burkholderiales</taxon>
        <taxon>Alcaligenaceae</taxon>
        <taxon>Achromobacter</taxon>
    </lineage>
</organism>
<name>A0AA42LSG6_9BURK</name>
<dbReference type="AlphaFoldDB" id="A0AA42LSG6"/>
<accession>A0AA42LSG6</accession>
<dbReference type="EMBL" id="JAOCDZ010000018">
    <property type="protein sequence ID" value="MDH0738634.1"/>
    <property type="molecule type" value="Genomic_DNA"/>
</dbReference>
<evidence type="ECO:0000313" key="1">
    <source>
        <dbReference type="EMBL" id="MDH0738634.1"/>
    </source>
</evidence>
<gene>
    <name evidence="1" type="ORF">N5D93_22645</name>
</gene>
<reference evidence="1" key="1">
    <citation type="submission" date="2022-09" db="EMBL/GenBank/DDBJ databases">
        <title>Intensive care unit water sources are persistently colonized with multi-drug resistant bacteria and are the site of extensive horizontal gene transfer of antibiotic resistance genes.</title>
        <authorList>
            <person name="Diorio-Toth L."/>
        </authorList>
    </citation>
    <scope>NUCLEOTIDE SEQUENCE</scope>
    <source>
        <strain evidence="1">GD03843</strain>
    </source>
</reference>
<protein>
    <submittedName>
        <fullName evidence="1">Uncharacterized protein</fullName>
    </submittedName>
</protein>